<evidence type="ECO:0000313" key="4">
    <source>
        <dbReference type="EMBL" id="KAG6455311.1"/>
    </source>
</evidence>
<organism evidence="4 5">
    <name type="scientific">Manduca sexta</name>
    <name type="common">Tobacco hawkmoth</name>
    <name type="synonym">Tobacco hornworm</name>
    <dbReference type="NCBI Taxonomy" id="7130"/>
    <lineage>
        <taxon>Eukaryota</taxon>
        <taxon>Metazoa</taxon>
        <taxon>Ecdysozoa</taxon>
        <taxon>Arthropoda</taxon>
        <taxon>Hexapoda</taxon>
        <taxon>Insecta</taxon>
        <taxon>Pterygota</taxon>
        <taxon>Neoptera</taxon>
        <taxon>Endopterygota</taxon>
        <taxon>Lepidoptera</taxon>
        <taxon>Glossata</taxon>
        <taxon>Ditrysia</taxon>
        <taxon>Bombycoidea</taxon>
        <taxon>Sphingidae</taxon>
        <taxon>Sphinginae</taxon>
        <taxon>Sphingini</taxon>
        <taxon>Manduca</taxon>
    </lineage>
</organism>
<evidence type="ECO:0000256" key="2">
    <source>
        <dbReference type="SAM" id="MobiDB-lite"/>
    </source>
</evidence>
<feature type="compositionally biased region" description="Basic residues" evidence="2">
    <location>
        <begin position="307"/>
        <end position="316"/>
    </location>
</feature>
<dbReference type="InterPro" id="IPR000571">
    <property type="entry name" value="Znf_CCCH"/>
</dbReference>
<gene>
    <name evidence="4" type="ORF">O3G_MSEX009144</name>
</gene>
<dbReference type="AlphaFoldDB" id="A0A921ZCC8"/>
<feature type="region of interest" description="Disordered" evidence="2">
    <location>
        <begin position="258"/>
        <end position="316"/>
    </location>
</feature>
<feature type="domain" description="C3H1-type" evidence="3">
    <location>
        <begin position="7"/>
        <end position="33"/>
    </location>
</feature>
<keyword evidence="1" id="KW-0479">Metal-binding</keyword>
<reference evidence="4" key="2">
    <citation type="submission" date="2020-12" db="EMBL/GenBank/DDBJ databases">
        <authorList>
            <person name="Kanost M."/>
        </authorList>
    </citation>
    <scope>NUCLEOTIDE SEQUENCE</scope>
</reference>
<accession>A0A921ZCC8</accession>
<dbReference type="Proteomes" id="UP000791440">
    <property type="component" value="Unassembled WGS sequence"/>
</dbReference>
<keyword evidence="1" id="KW-0862">Zinc</keyword>
<dbReference type="EMBL" id="JH668488">
    <property type="protein sequence ID" value="KAG6455311.1"/>
    <property type="molecule type" value="Genomic_DNA"/>
</dbReference>
<proteinExistence type="predicted"/>
<reference evidence="4" key="1">
    <citation type="journal article" date="2016" name="Insect Biochem. Mol. Biol.">
        <title>Multifaceted biological insights from a draft genome sequence of the tobacco hornworm moth, Manduca sexta.</title>
        <authorList>
            <person name="Kanost M.R."/>
            <person name="Arrese E.L."/>
            <person name="Cao X."/>
            <person name="Chen Y.R."/>
            <person name="Chellapilla S."/>
            <person name="Goldsmith M.R."/>
            <person name="Grosse-Wilde E."/>
            <person name="Heckel D.G."/>
            <person name="Herndon N."/>
            <person name="Jiang H."/>
            <person name="Papanicolaou A."/>
            <person name="Qu J."/>
            <person name="Soulages J.L."/>
            <person name="Vogel H."/>
            <person name="Walters J."/>
            <person name="Waterhouse R.M."/>
            <person name="Ahn S.J."/>
            <person name="Almeida F.C."/>
            <person name="An C."/>
            <person name="Aqrawi P."/>
            <person name="Bretschneider A."/>
            <person name="Bryant W.B."/>
            <person name="Bucks S."/>
            <person name="Chao H."/>
            <person name="Chevignon G."/>
            <person name="Christen J.M."/>
            <person name="Clarke D.F."/>
            <person name="Dittmer N.T."/>
            <person name="Ferguson L.C.F."/>
            <person name="Garavelou S."/>
            <person name="Gordon K.H.J."/>
            <person name="Gunaratna R.T."/>
            <person name="Han Y."/>
            <person name="Hauser F."/>
            <person name="He Y."/>
            <person name="Heidel-Fischer H."/>
            <person name="Hirsh A."/>
            <person name="Hu Y."/>
            <person name="Jiang H."/>
            <person name="Kalra D."/>
            <person name="Klinner C."/>
            <person name="Konig C."/>
            <person name="Kovar C."/>
            <person name="Kroll A.R."/>
            <person name="Kuwar S.S."/>
            <person name="Lee S.L."/>
            <person name="Lehman R."/>
            <person name="Li K."/>
            <person name="Li Z."/>
            <person name="Liang H."/>
            <person name="Lovelace S."/>
            <person name="Lu Z."/>
            <person name="Mansfield J.H."/>
            <person name="McCulloch K.J."/>
            <person name="Mathew T."/>
            <person name="Morton B."/>
            <person name="Muzny D.M."/>
            <person name="Neunemann D."/>
            <person name="Ongeri F."/>
            <person name="Pauchet Y."/>
            <person name="Pu L.L."/>
            <person name="Pyrousis I."/>
            <person name="Rao X.J."/>
            <person name="Redding A."/>
            <person name="Roesel C."/>
            <person name="Sanchez-Gracia A."/>
            <person name="Schaack S."/>
            <person name="Shukla A."/>
            <person name="Tetreau G."/>
            <person name="Wang Y."/>
            <person name="Xiong G.H."/>
            <person name="Traut W."/>
            <person name="Walsh T.K."/>
            <person name="Worley K.C."/>
            <person name="Wu D."/>
            <person name="Wu W."/>
            <person name="Wu Y.Q."/>
            <person name="Zhang X."/>
            <person name="Zou Z."/>
            <person name="Zucker H."/>
            <person name="Briscoe A.D."/>
            <person name="Burmester T."/>
            <person name="Clem R.J."/>
            <person name="Feyereisen R."/>
            <person name="Grimmelikhuijzen C.J.P."/>
            <person name="Hamodrakas S.J."/>
            <person name="Hansson B.S."/>
            <person name="Huguet E."/>
            <person name="Jermiin L.S."/>
            <person name="Lan Q."/>
            <person name="Lehman H.K."/>
            <person name="Lorenzen M."/>
            <person name="Merzendorfer H."/>
            <person name="Michalopoulos I."/>
            <person name="Morton D.B."/>
            <person name="Muthukrishnan S."/>
            <person name="Oakeshott J.G."/>
            <person name="Palmer W."/>
            <person name="Park Y."/>
            <person name="Passarelli A.L."/>
            <person name="Rozas J."/>
            <person name="Schwartz L.M."/>
            <person name="Smith W."/>
            <person name="Southgate A."/>
            <person name="Vilcinskas A."/>
            <person name="Vogt R."/>
            <person name="Wang P."/>
            <person name="Werren J."/>
            <person name="Yu X.Q."/>
            <person name="Zhou J.J."/>
            <person name="Brown S.J."/>
            <person name="Scherer S.E."/>
            <person name="Richards S."/>
            <person name="Blissard G.W."/>
        </authorList>
    </citation>
    <scope>NUCLEOTIDE SEQUENCE</scope>
</reference>
<feature type="non-terminal residue" evidence="4">
    <location>
        <position position="316"/>
    </location>
</feature>
<protein>
    <recommendedName>
        <fullName evidence="3">C3H1-type domain-containing protein</fullName>
    </recommendedName>
</protein>
<evidence type="ECO:0000259" key="3">
    <source>
        <dbReference type="PROSITE" id="PS50103"/>
    </source>
</evidence>
<keyword evidence="5" id="KW-1185">Reference proteome</keyword>
<dbReference type="PROSITE" id="PS50103">
    <property type="entry name" value="ZF_C3H1"/>
    <property type="match status" value="1"/>
</dbReference>
<comment type="caution">
    <text evidence="4">The sequence shown here is derived from an EMBL/GenBank/DDBJ whole genome shotgun (WGS) entry which is preliminary data.</text>
</comment>
<evidence type="ECO:0000256" key="1">
    <source>
        <dbReference type="PROSITE-ProRule" id="PRU00723"/>
    </source>
</evidence>
<sequence>MSGKNYSRDRTWCLFYILGRCNRHNCSYRHGEPDLEEFNKLLNQIKEEKLFTLIKHQPIVKKYGKCLAQKFYEQKSTKLLVMLAVECLMLADIIPDIKTDVMNVTLRYFNKPEIDVRLCEDLLNKKIQTKSVQSLLLKQLLTNDTLAESTNALIFLINSISASNETFGYYAAESILERVCSTYSTNLARAFMNVIRLTYPKILKHSLISRFEELLATDKDLLEQYKVLKTANNKGDVDTRRIANETVSTSNVTMDIVTQKRRRSADETSSKANSACPKPAASIKRRRFTNHNPVAQTPEPSPVIPPHPHRKPIKVY</sequence>
<evidence type="ECO:0000313" key="5">
    <source>
        <dbReference type="Proteomes" id="UP000791440"/>
    </source>
</evidence>
<dbReference type="GO" id="GO:0008270">
    <property type="term" value="F:zinc ion binding"/>
    <property type="evidence" value="ECO:0007669"/>
    <property type="project" value="UniProtKB-KW"/>
</dbReference>
<keyword evidence="1" id="KW-0863">Zinc-finger</keyword>
<name>A0A921ZCC8_MANSE</name>
<feature type="zinc finger region" description="C3H1-type" evidence="1">
    <location>
        <begin position="7"/>
        <end position="33"/>
    </location>
</feature>